<keyword evidence="3" id="KW-1185">Reference proteome</keyword>
<evidence type="ECO:0000256" key="1">
    <source>
        <dbReference type="SAM" id="MobiDB-lite"/>
    </source>
</evidence>
<dbReference type="AlphaFoldDB" id="A0A6N7IYE6"/>
<name>A0A6N7IYE6_9FIRM</name>
<comment type="caution">
    <text evidence="2">The sequence shown here is derived from an EMBL/GenBank/DDBJ whole genome shotgun (WGS) entry which is preliminary data.</text>
</comment>
<proteinExistence type="predicted"/>
<evidence type="ECO:0000313" key="3">
    <source>
        <dbReference type="Proteomes" id="UP000460257"/>
    </source>
</evidence>
<accession>A0A6N7IYE6</accession>
<sequence>MANDDEIFTGALKKVFLAGVGAVAATADKSEEIFNDLVEKGESTVSQGKSLNKELKHTVKDRVKADRDQAKKSDNPIRDLNAILAGMTAEQLDALKDRIDDVKSNIKGDKKDDGKKESDSEDKNS</sequence>
<organism evidence="2 3">
    <name type="scientific">Candidatus Weimeria bifida</name>
    <dbReference type="NCBI Taxonomy" id="2599074"/>
    <lineage>
        <taxon>Bacteria</taxon>
        <taxon>Bacillati</taxon>
        <taxon>Bacillota</taxon>
        <taxon>Clostridia</taxon>
        <taxon>Lachnospirales</taxon>
        <taxon>Lachnospiraceae</taxon>
        <taxon>Candidatus Weimeria</taxon>
    </lineage>
</organism>
<gene>
    <name evidence="2" type="ORF">FRC54_03060</name>
</gene>
<dbReference type="Pfam" id="PF05597">
    <property type="entry name" value="Phasin"/>
    <property type="match status" value="1"/>
</dbReference>
<protein>
    <recommendedName>
        <fullName evidence="4">Phasin family protein</fullName>
    </recommendedName>
</protein>
<reference evidence="2" key="1">
    <citation type="journal article" date="2020" name="Appl. Environ. Microbiol.">
        <title>Medium-Chain Fatty Acid Synthesis by 'Candidatus Weimeria bifida' gen. nov., sp. nov., and 'Candidatus Pseudoramibacter fermentans' sp. nov.</title>
        <authorList>
            <person name="Scarborough M.J."/>
            <person name="Myers K.S."/>
            <person name="Donohue T.J."/>
            <person name="Noguera D.R."/>
        </authorList>
    </citation>
    <scope>NUCLEOTIDE SEQUENCE</scope>
    <source>
        <strain evidence="2">LCO1.1</strain>
    </source>
</reference>
<feature type="region of interest" description="Disordered" evidence="1">
    <location>
        <begin position="103"/>
        <end position="125"/>
    </location>
</feature>
<evidence type="ECO:0000313" key="2">
    <source>
        <dbReference type="EMBL" id="MQN00960.1"/>
    </source>
</evidence>
<dbReference type="EMBL" id="VOGC01000002">
    <property type="protein sequence ID" value="MQN00960.1"/>
    <property type="molecule type" value="Genomic_DNA"/>
</dbReference>
<evidence type="ECO:0008006" key="4">
    <source>
        <dbReference type="Google" id="ProtNLM"/>
    </source>
</evidence>
<dbReference type="InterPro" id="IPR008769">
    <property type="entry name" value="PhaF_PhaI"/>
</dbReference>
<dbReference type="Proteomes" id="UP000460257">
    <property type="component" value="Unassembled WGS sequence"/>
</dbReference>